<evidence type="ECO:0000313" key="1">
    <source>
        <dbReference type="EMBL" id="SNQ29495.1"/>
    </source>
</evidence>
<accession>A0A217EG86</accession>
<reference evidence="2" key="1">
    <citation type="submission" date="2017-06" db="EMBL/GenBank/DDBJ databases">
        <authorList>
            <person name="Varghese N."/>
            <person name="Submissions S."/>
        </authorList>
    </citation>
    <scope>NUCLEOTIDE SEQUENCE [LARGE SCALE GENOMIC DNA]</scope>
    <source>
        <strain evidence="2">ANC 5114</strain>
    </source>
</reference>
<sequence>MKSLLNSAITTVLEQGTQPMYVYEMTFQLDACESYREFYLHDNESTRSEFHLFLQKANEKEQSNLFSCKQSSLEEIEFLNEVFKETNNYIEKMKNDFIHTGKSALNEYTFITVKKIKINDSVFN</sequence>
<gene>
    <name evidence="1" type="ORF">SAMN05444584_1449</name>
</gene>
<proteinExistence type="predicted"/>
<keyword evidence="2" id="KW-1185">Reference proteome</keyword>
<protein>
    <submittedName>
        <fullName evidence="1">Uncharacterized protein</fullName>
    </submittedName>
</protein>
<name>A0A217EG86_9GAMM</name>
<dbReference type="EMBL" id="FZLN01000002">
    <property type="protein sequence ID" value="SNQ29495.1"/>
    <property type="molecule type" value="Genomic_DNA"/>
</dbReference>
<dbReference type="AlphaFoldDB" id="A0A217EG86"/>
<dbReference type="Proteomes" id="UP000243463">
    <property type="component" value="Unassembled WGS sequence"/>
</dbReference>
<organism evidence="1 2">
    <name type="scientific">Acinetobacter apis</name>
    <dbReference type="NCBI Taxonomy" id="1229165"/>
    <lineage>
        <taxon>Bacteria</taxon>
        <taxon>Pseudomonadati</taxon>
        <taxon>Pseudomonadota</taxon>
        <taxon>Gammaproteobacteria</taxon>
        <taxon>Moraxellales</taxon>
        <taxon>Moraxellaceae</taxon>
        <taxon>Acinetobacter</taxon>
    </lineage>
</organism>
<evidence type="ECO:0000313" key="2">
    <source>
        <dbReference type="Proteomes" id="UP000243463"/>
    </source>
</evidence>